<dbReference type="Pfam" id="PF01593">
    <property type="entry name" value="Amino_oxidase"/>
    <property type="match status" value="1"/>
</dbReference>
<dbReference type="OrthoDB" id="5977668at2759"/>
<keyword evidence="1" id="KW-1133">Transmembrane helix</keyword>
<dbReference type="GO" id="GO:0016491">
    <property type="term" value="F:oxidoreductase activity"/>
    <property type="evidence" value="ECO:0007669"/>
    <property type="project" value="InterPro"/>
</dbReference>
<keyword evidence="1" id="KW-0472">Membrane</keyword>
<dbReference type="SUPFAM" id="SSF51905">
    <property type="entry name" value="FAD/NAD(P)-binding domain"/>
    <property type="match status" value="1"/>
</dbReference>
<dbReference type="STRING" id="1314781.A0A165CZU3"/>
<name>A0A165CZU3_EXIGL</name>
<evidence type="ECO:0000313" key="4">
    <source>
        <dbReference type="Proteomes" id="UP000077266"/>
    </source>
</evidence>
<dbReference type="Proteomes" id="UP000077266">
    <property type="component" value="Unassembled WGS sequence"/>
</dbReference>
<reference evidence="3 4" key="1">
    <citation type="journal article" date="2016" name="Mol. Biol. Evol.">
        <title>Comparative Genomics of Early-Diverging Mushroom-Forming Fungi Provides Insights into the Origins of Lignocellulose Decay Capabilities.</title>
        <authorList>
            <person name="Nagy L.G."/>
            <person name="Riley R."/>
            <person name="Tritt A."/>
            <person name="Adam C."/>
            <person name="Daum C."/>
            <person name="Floudas D."/>
            <person name="Sun H."/>
            <person name="Yadav J.S."/>
            <person name="Pangilinan J."/>
            <person name="Larsson K.H."/>
            <person name="Matsuura K."/>
            <person name="Barry K."/>
            <person name="Labutti K."/>
            <person name="Kuo R."/>
            <person name="Ohm R.A."/>
            <person name="Bhattacharya S.S."/>
            <person name="Shirouzu T."/>
            <person name="Yoshinaga Y."/>
            <person name="Martin F.M."/>
            <person name="Grigoriev I.V."/>
            <person name="Hibbett D.S."/>
        </authorList>
    </citation>
    <scope>NUCLEOTIDE SEQUENCE [LARGE SCALE GENOMIC DNA]</scope>
    <source>
        <strain evidence="3 4">HHB12029</strain>
    </source>
</reference>
<dbReference type="EMBL" id="KV426267">
    <property type="protein sequence ID" value="KZV83527.1"/>
    <property type="molecule type" value="Genomic_DNA"/>
</dbReference>
<proteinExistence type="predicted"/>
<dbReference type="InterPro" id="IPR002937">
    <property type="entry name" value="Amino_oxidase"/>
</dbReference>
<dbReference type="InterPro" id="IPR036188">
    <property type="entry name" value="FAD/NAD-bd_sf"/>
</dbReference>
<feature type="domain" description="Amine oxidase" evidence="2">
    <location>
        <begin position="23"/>
        <end position="338"/>
    </location>
</feature>
<feature type="transmembrane region" description="Helical" evidence="1">
    <location>
        <begin position="491"/>
        <end position="514"/>
    </location>
</feature>
<evidence type="ECO:0000256" key="1">
    <source>
        <dbReference type="SAM" id="Phobius"/>
    </source>
</evidence>
<evidence type="ECO:0000313" key="3">
    <source>
        <dbReference type="EMBL" id="KZV83527.1"/>
    </source>
</evidence>
<organism evidence="3 4">
    <name type="scientific">Exidia glandulosa HHB12029</name>
    <dbReference type="NCBI Taxonomy" id="1314781"/>
    <lineage>
        <taxon>Eukaryota</taxon>
        <taxon>Fungi</taxon>
        <taxon>Dikarya</taxon>
        <taxon>Basidiomycota</taxon>
        <taxon>Agaricomycotina</taxon>
        <taxon>Agaricomycetes</taxon>
        <taxon>Auriculariales</taxon>
        <taxon>Exidiaceae</taxon>
        <taxon>Exidia</taxon>
    </lineage>
</organism>
<dbReference type="InParanoid" id="A0A165CZU3"/>
<keyword evidence="1" id="KW-0812">Transmembrane</keyword>
<protein>
    <submittedName>
        <fullName evidence="3">FAD/NAD(P)-binding domain-containing protein</fullName>
    </submittedName>
</protein>
<evidence type="ECO:0000259" key="2">
    <source>
        <dbReference type="Pfam" id="PF01593"/>
    </source>
</evidence>
<dbReference type="InterPro" id="IPR050464">
    <property type="entry name" value="Zeta_carotene_desat/Oxidored"/>
</dbReference>
<dbReference type="Gene3D" id="3.50.50.60">
    <property type="entry name" value="FAD/NAD(P)-binding domain"/>
    <property type="match status" value="1"/>
</dbReference>
<sequence length="524" mass="58728">MRVAVVGAGAGGIASSSFLNKYSEHEVHLFEAADYAGGHAHAIAVPSLKAQEKHKMSEAIPESEVAWTETAFIVFNTATYPNFCKYLELLGVSHLMSDMSWSVSRDRGAYEWASRGLRNFFVQWENIFSARHWRILWDMLRFNATATSFLFGGSEPTGSIGEFIDSRGYSRAFRDDYFIPLTAAIWSTPVDETALDFPASTLIRFMYNHHLLQISGRPQWLTVSGSSKAYIDRALEGIPAAQKHFNTAIHSVVTSVTPDGQPVHQLTTATGETYSVDHVILACHADHALEILTRGSGPTEEEHAVLSGFTFGRNNRVVMHRDERLMPARKAAWSAWNYLTLSQAKTPINDVSVTFWMNLLQQIPESKFGTVLGTLNPPFEPLPETILGEYWYEHPHMTEKSRIARAALPAIQNKRGITFVGGWTGYGFHEDAVTSAMRVLSEHLSVQLPFQPLTVERSRPDNIKHHTIRVCFEAAELMRREISKLSTSLRVYLLLAVLLVVYPFVRAGVFLPLTGRRTGTLNRM</sequence>
<accession>A0A165CZU3</accession>
<dbReference type="PANTHER" id="PTHR42923:SF17">
    <property type="entry name" value="AMINE OXIDASE DOMAIN-CONTAINING PROTEIN"/>
    <property type="match status" value="1"/>
</dbReference>
<dbReference type="PANTHER" id="PTHR42923">
    <property type="entry name" value="PROTOPORPHYRINOGEN OXIDASE"/>
    <property type="match status" value="1"/>
</dbReference>
<keyword evidence="4" id="KW-1185">Reference proteome</keyword>
<dbReference type="AlphaFoldDB" id="A0A165CZU3"/>
<gene>
    <name evidence="3" type="ORF">EXIGLDRAFT_655993</name>
</gene>